<dbReference type="EMBL" id="VLKG01000019">
    <property type="protein sequence ID" value="TWH63806.1"/>
    <property type="molecule type" value="Genomic_DNA"/>
</dbReference>
<gene>
    <name evidence="1" type="ORF">LX59_03109</name>
</gene>
<organism evidence="1 2">
    <name type="scientific">Azomonas agilis</name>
    <dbReference type="NCBI Taxonomy" id="116849"/>
    <lineage>
        <taxon>Bacteria</taxon>
        <taxon>Pseudomonadati</taxon>
        <taxon>Pseudomonadota</taxon>
        <taxon>Gammaproteobacteria</taxon>
        <taxon>Pseudomonadales</taxon>
        <taxon>Pseudomonadaceae</taxon>
        <taxon>Azomonas</taxon>
    </lineage>
</organism>
<evidence type="ECO:0000313" key="1">
    <source>
        <dbReference type="EMBL" id="TWH63806.1"/>
    </source>
</evidence>
<dbReference type="RefSeq" id="WP_144573364.1">
    <property type="nucleotide sequence ID" value="NZ_VLKG01000019.1"/>
</dbReference>
<dbReference type="Proteomes" id="UP000319627">
    <property type="component" value="Unassembled WGS sequence"/>
</dbReference>
<name>A0A562HYY0_9GAMM</name>
<sequence>MIYFSPVRTPRLQVELHELTAYDAIYLCQLPIQQHAERGAAALLKRIINPQDSPIKAGQVIDPRLWTVQERALVIAHYLAHVIGDDFAIGRGRYSHYLMEQIGTPPAPITLGSLDGKTWRMYPLLGFLAESIERLIEAGELKPNRAGWMIGAMAAQLVQGDQEPLIDPDPLDSQIDQQMTERATALLQLPESEFMALAGAFFQGTEQQNHIFKLSFGHEGLAFLPVSMEVPDLPPARFPFSLALREDTTQLFGTAA</sequence>
<evidence type="ECO:0000313" key="2">
    <source>
        <dbReference type="Proteomes" id="UP000319627"/>
    </source>
</evidence>
<comment type="caution">
    <text evidence="1">The sequence shown here is derived from an EMBL/GenBank/DDBJ whole genome shotgun (WGS) entry which is preliminary data.</text>
</comment>
<keyword evidence="2" id="KW-1185">Reference proteome</keyword>
<dbReference type="OrthoDB" id="5570093at2"/>
<protein>
    <submittedName>
        <fullName evidence="1">Uncharacterized protein</fullName>
    </submittedName>
</protein>
<reference evidence="1 2" key="1">
    <citation type="submission" date="2019-07" db="EMBL/GenBank/DDBJ databases">
        <title>Genomic Encyclopedia of Type Strains, Phase I: the one thousand microbial genomes (KMG-I) project.</title>
        <authorList>
            <person name="Kyrpides N."/>
        </authorList>
    </citation>
    <scope>NUCLEOTIDE SEQUENCE [LARGE SCALE GENOMIC DNA]</scope>
    <source>
        <strain evidence="1 2">DSM 375</strain>
    </source>
</reference>
<dbReference type="AlphaFoldDB" id="A0A562HYY0"/>
<accession>A0A562HYY0</accession>
<proteinExistence type="predicted"/>